<accession>A0ACA9NKS5</accession>
<evidence type="ECO:0000313" key="1">
    <source>
        <dbReference type="EMBL" id="CAG8662008.1"/>
    </source>
</evidence>
<name>A0ACA9NKS5_9GLOM</name>
<feature type="non-terminal residue" evidence="1">
    <location>
        <position position="65"/>
    </location>
</feature>
<protein>
    <submittedName>
        <fullName evidence="1">13474_t:CDS:1</fullName>
    </submittedName>
</protein>
<evidence type="ECO:0000313" key="2">
    <source>
        <dbReference type="Proteomes" id="UP000789702"/>
    </source>
</evidence>
<keyword evidence="2" id="KW-1185">Reference proteome</keyword>
<proteinExistence type="predicted"/>
<dbReference type="EMBL" id="CAJVPU010017839">
    <property type="protein sequence ID" value="CAG8662008.1"/>
    <property type="molecule type" value="Genomic_DNA"/>
</dbReference>
<dbReference type="Proteomes" id="UP000789702">
    <property type="component" value="Unassembled WGS sequence"/>
</dbReference>
<reference evidence="1" key="1">
    <citation type="submission" date="2021-06" db="EMBL/GenBank/DDBJ databases">
        <authorList>
            <person name="Kallberg Y."/>
            <person name="Tangrot J."/>
            <person name="Rosling A."/>
        </authorList>
    </citation>
    <scope>NUCLEOTIDE SEQUENCE</scope>
    <source>
        <strain evidence="1">IL203A</strain>
    </source>
</reference>
<gene>
    <name evidence="1" type="ORF">DHETER_LOCUS9794</name>
</gene>
<sequence>MSYITSAKKNETLTYLYTLYNNQERLTSIQETEPSSTNSSFFTSFYDDDKDILIANENSSLVEEE</sequence>
<comment type="caution">
    <text evidence="1">The sequence shown here is derived from an EMBL/GenBank/DDBJ whole genome shotgun (WGS) entry which is preliminary data.</text>
</comment>
<organism evidence="1 2">
    <name type="scientific">Dentiscutata heterogama</name>
    <dbReference type="NCBI Taxonomy" id="1316150"/>
    <lineage>
        <taxon>Eukaryota</taxon>
        <taxon>Fungi</taxon>
        <taxon>Fungi incertae sedis</taxon>
        <taxon>Mucoromycota</taxon>
        <taxon>Glomeromycotina</taxon>
        <taxon>Glomeromycetes</taxon>
        <taxon>Diversisporales</taxon>
        <taxon>Gigasporaceae</taxon>
        <taxon>Dentiscutata</taxon>
    </lineage>
</organism>